<dbReference type="InterPro" id="IPR036054">
    <property type="entry name" value="BTG-like_sf"/>
</dbReference>
<accession>A0A1S3ASB6</accession>
<name>A0A1S3ASB6_ERIEU</name>
<dbReference type="Pfam" id="PF07742">
    <property type="entry name" value="BTG"/>
    <property type="match status" value="1"/>
</dbReference>
<evidence type="ECO:0000313" key="4">
    <source>
        <dbReference type="Proteomes" id="UP001652624"/>
    </source>
</evidence>
<dbReference type="Proteomes" id="UP001652624">
    <property type="component" value="Chromosome 20"/>
</dbReference>
<dbReference type="InterPro" id="IPR002087">
    <property type="entry name" value="Anti_prolifrtn"/>
</dbReference>
<dbReference type="OrthoDB" id="19928at2759"/>
<dbReference type="PRINTS" id="PR00310">
    <property type="entry name" value="ANTIPRLFBTG1"/>
</dbReference>
<evidence type="ECO:0000259" key="2">
    <source>
        <dbReference type="PROSITE" id="PS00960"/>
    </source>
</evidence>
<dbReference type="InterPro" id="IPR033332">
    <property type="entry name" value="BTG"/>
</dbReference>
<comment type="similarity">
    <text evidence="1">Belongs to the BTG family.</text>
</comment>
<evidence type="ECO:0000259" key="3">
    <source>
        <dbReference type="PROSITE" id="PS01203"/>
    </source>
</evidence>
<proteinExistence type="inferred from homology"/>
<dbReference type="Gene3D" id="3.90.640.90">
    <property type="entry name" value="Anti-proliferative protein, N-terminal domain"/>
    <property type="match status" value="1"/>
</dbReference>
<feature type="domain" description="Anti-proliferative protein" evidence="2">
    <location>
        <begin position="42"/>
        <end position="62"/>
    </location>
</feature>
<keyword evidence="4" id="KW-1185">Reference proteome</keyword>
<dbReference type="SUPFAM" id="SSF160696">
    <property type="entry name" value="BTG domain-like"/>
    <property type="match status" value="1"/>
</dbReference>
<organism evidence="4 5">
    <name type="scientific">Erinaceus europaeus</name>
    <name type="common">Western European hedgehog</name>
    <dbReference type="NCBI Taxonomy" id="9365"/>
    <lineage>
        <taxon>Eukaryota</taxon>
        <taxon>Metazoa</taxon>
        <taxon>Chordata</taxon>
        <taxon>Craniata</taxon>
        <taxon>Vertebrata</taxon>
        <taxon>Euteleostomi</taxon>
        <taxon>Mammalia</taxon>
        <taxon>Eutheria</taxon>
        <taxon>Laurasiatheria</taxon>
        <taxon>Eulipotyphla</taxon>
        <taxon>Erinaceidae</taxon>
        <taxon>Erinaceinae</taxon>
        <taxon>Erinaceus</taxon>
    </lineage>
</organism>
<dbReference type="GO" id="GO:0005737">
    <property type="term" value="C:cytoplasm"/>
    <property type="evidence" value="ECO:0007669"/>
    <property type="project" value="TreeGrafter"/>
</dbReference>
<dbReference type="STRING" id="9365.ENSEEUP00000002854"/>
<dbReference type="PROSITE" id="PS01203">
    <property type="entry name" value="BTG_2"/>
    <property type="match status" value="1"/>
</dbReference>
<evidence type="ECO:0000313" key="5">
    <source>
        <dbReference type="RefSeq" id="XP_007539827.1"/>
    </source>
</evidence>
<gene>
    <name evidence="5" type="primary">BTG4</name>
</gene>
<feature type="domain" description="Anti-proliferative protein" evidence="3">
    <location>
        <begin position="88"/>
        <end position="107"/>
    </location>
</feature>
<reference evidence="5" key="1">
    <citation type="submission" date="2025-08" db="UniProtKB">
        <authorList>
            <consortium name="RefSeq"/>
        </authorList>
    </citation>
    <scope>IDENTIFICATION</scope>
</reference>
<dbReference type="FunFam" id="3.90.640.90:FF:000002">
    <property type="entry name" value="BTG anti-proliferation factor 4"/>
    <property type="match status" value="1"/>
</dbReference>
<dbReference type="AlphaFoldDB" id="A0A1S3ASB6"/>
<protein>
    <submittedName>
        <fullName evidence="5">Protein BTG4</fullName>
    </submittedName>
</protein>
<dbReference type="SMART" id="SM00099">
    <property type="entry name" value="btg1"/>
    <property type="match status" value="1"/>
</dbReference>
<dbReference type="FunCoup" id="A0A1S3ASB6">
    <property type="interactions" value="2"/>
</dbReference>
<dbReference type="GO" id="GO:0005634">
    <property type="term" value="C:nucleus"/>
    <property type="evidence" value="ECO:0007669"/>
    <property type="project" value="TreeGrafter"/>
</dbReference>
<dbReference type="GeneID" id="103128840"/>
<dbReference type="InParanoid" id="A0A1S3ASB6"/>
<evidence type="ECO:0000256" key="1">
    <source>
        <dbReference type="ARBA" id="ARBA00007989"/>
    </source>
</evidence>
<dbReference type="eggNOG" id="KOG4006">
    <property type="taxonomic scope" value="Eukaryota"/>
</dbReference>
<dbReference type="RefSeq" id="XP_007539827.1">
    <property type="nucleotide sequence ID" value="XM_007539765.1"/>
</dbReference>
<sequence>MKDEIATAVFFVTRLAKKHDKLNKQQIEDFAEKLTAVLFETYRSHWHSDCPSKGQAFRCIRINNNLNTDPILEKACAGSNVDFSHLGLPKEMTIWVDPFEVCCRYGEKNHPFTIASFKDRWEEWKLSQQISYAVNRATLESSGASSDEESCNQKPQIIPKVSNPKSIYQVENLKQSFQPWFQIPRKRNMADARMGLLGNAYPVFHKNSKRHRTAALHRLDRYHWVNTKQ</sequence>
<dbReference type="CTD" id="54766"/>
<dbReference type="PANTHER" id="PTHR22978:SF5">
    <property type="entry name" value="PROTEIN BTG4"/>
    <property type="match status" value="1"/>
</dbReference>
<dbReference type="PANTHER" id="PTHR22978">
    <property type="entry name" value="B-CELL TRANSLOCATION GENE"/>
    <property type="match status" value="1"/>
</dbReference>
<dbReference type="PROSITE" id="PS00960">
    <property type="entry name" value="BTG_1"/>
    <property type="match status" value="1"/>
</dbReference>